<dbReference type="GO" id="GO:0015833">
    <property type="term" value="P:peptide transport"/>
    <property type="evidence" value="ECO:0007669"/>
    <property type="project" value="TreeGrafter"/>
</dbReference>
<comment type="caution">
    <text evidence="3">The sequence shown here is derived from an EMBL/GenBank/DDBJ whole genome shotgun (WGS) entry which is preliminary data.</text>
</comment>
<protein>
    <submittedName>
        <fullName evidence="3">ABC transporter substrate-binding protein</fullName>
    </submittedName>
</protein>
<dbReference type="Gene3D" id="3.10.105.10">
    <property type="entry name" value="Dipeptide-binding Protein, Domain 3"/>
    <property type="match status" value="1"/>
</dbReference>
<dbReference type="Gene3D" id="3.40.190.10">
    <property type="entry name" value="Periplasmic binding protein-like II"/>
    <property type="match status" value="1"/>
</dbReference>
<evidence type="ECO:0000256" key="1">
    <source>
        <dbReference type="SAM" id="Phobius"/>
    </source>
</evidence>
<feature type="domain" description="Solute-binding protein family 5" evidence="2">
    <location>
        <begin position="110"/>
        <end position="485"/>
    </location>
</feature>
<dbReference type="Gene3D" id="3.90.76.10">
    <property type="entry name" value="Dipeptide-binding Protein, Domain 1"/>
    <property type="match status" value="1"/>
</dbReference>
<dbReference type="SUPFAM" id="SSF53850">
    <property type="entry name" value="Periplasmic binding protein-like II"/>
    <property type="match status" value="1"/>
</dbReference>
<dbReference type="CDD" id="cd00995">
    <property type="entry name" value="PBP2_NikA_DppA_OppA_like"/>
    <property type="match status" value="1"/>
</dbReference>
<gene>
    <name evidence="3" type="ORF">HGA13_23685</name>
</gene>
<keyword evidence="1" id="KW-0472">Membrane</keyword>
<proteinExistence type="predicted"/>
<evidence type="ECO:0000313" key="4">
    <source>
        <dbReference type="Proteomes" id="UP000565715"/>
    </source>
</evidence>
<keyword evidence="4" id="KW-1185">Reference proteome</keyword>
<dbReference type="InterPro" id="IPR030678">
    <property type="entry name" value="Peptide/Ni-bd"/>
</dbReference>
<dbReference type="EMBL" id="JAAXOO010000006">
    <property type="protein sequence ID" value="NKY36052.1"/>
    <property type="molecule type" value="Genomic_DNA"/>
</dbReference>
<sequence>MRRGAGRERRSGPGLAARWTPNRANERGVWVRGASWLWRAIGPVLVLAAVAVLPACTVTPALGDSIAVNGSEPQNPLVPSNTNENGGGRIVDRLFAGLRRIAADGSLHDEVAESIETTDQQHYRVRLEPGWTFSDGSPVTAHSFVDAWNYGALVTNAQLQSYTYEPIVGFEDVQADPPRAQTMSGLRVLDDLTFTVDLKVPTIDFRTRLAYAPYYPLPEAAFADMEAFGQHPIGNGPYRFAGPDAWRHDVKLELVPNESYRGGRPARNKGLTFVFYSDIDAAYADLLAGNLDVLDSVPTSALTVVHADLGDRAVAAATAKNQWIGTQPGLPHFADEEGRLRRHAISRAIDRQAIGDKIFRGTRAPARDYTSSVLPGFDDDLPGSEVLEFDPDEARRLWARANEISTWSGRFEIAYNADGDHQPWVDAVANSIKNTLGIEAVGAAYPTFKQLRDQITSGTVGKAFRSGWQGDYPTMLQFLEPSFLSHSETNDFDYRNPEFDALVAAAEAAATEPESWALIARAQTVLLHDLPTIPIFDYVNSSGYSDRVRGVTFGWNGMADFENLELI</sequence>
<dbReference type="GO" id="GO:0042597">
    <property type="term" value="C:periplasmic space"/>
    <property type="evidence" value="ECO:0007669"/>
    <property type="project" value="UniProtKB-ARBA"/>
</dbReference>
<keyword evidence="1" id="KW-0812">Transmembrane</keyword>
<evidence type="ECO:0000259" key="2">
    <source>
        <dbReference type="Pfam" id="PF00496"/>
    </source>
</evidence>
<accession>A0A846XJ75</accession>
<dbReference type="GO" id="GO:1904680">
    <property type="term" value="F:peptide transmembrane transporter activity"/>
    <property type="evidence" value="ECO:0007669"/>
    <property type="project" value="TreeGrafter"/>
</dbReference>
<name>A0A846XJ75_9NOCA</name>
<dbReference type="GO" id="GO:0043190">
    <property type="term" value="C:ATP-binding cassette (ABC) transporter complex"/>
    <property type="evidence" value="ECO:0007669"/>
    <property type="project" value="InterPro"/>
</dbReference>
<organism evidence="3 4">
    <name type="scientific">Nocardia speluncae</name>
    <dbReference type="NCBI Taxonomy" id="419477"/>
    <lineage>
        <taxon>Bacteria</taxon>
        <taxon>Bacillati</taxon>
        <taxon>Actinomycetota</taxon>
        <taxon>Actinomycetes</taxon>
        <taxon>Mycobacteriales</taxon>
        <taxon>Nocardiaceae</taxon>
        <taxon>Nocardia</taxon>
    </lineage>
</organism>
<dbReference type="PANTHER" id="PTHR30290:SF83">
    <property type="entry name" value="ABC TRANSPORTER SUBSTRATE-BINDING PROTEIN"/>
    <property type="match status" value="1"/>
</dbReference>
<reference evidence="3 4" key="1">
    <citation type="submission" date="2020-04" db="EMBL/GenBank/DDBJ databases">
        <title>MicrobeNet Type strains.</title>
        <authorList>
            <person name="Nicholson A.C."/>
        </authorList>
    </citation>
    <scope>NUCLEOTIDE SEQUENCE [LARGE SCALE GENOMIC DNA]</scope>
    <source>
        <strain evidence="3 4">DSM 45078</strain>
    </source>
</reference>
<feature type="transmembrane region" description="Helical" evidence="1">
    <location>
        <begin position="36"/>
        <end position="55"/>
    </location>
</feature>
<keyword evidence="1" id="KW-1133">Transmembrane helix</keyword>
<dbReference type="Proteomes" id="UP000565715">
    <property type="component" value="Unassembled WGS sequence"/>
</dbReference>
<dbReference type="InterPro" id="IPR039424">
    <property type="entry name" value="SBP_5"/>
</dbReference>
<dbReference type="InterPro" id="IPR000914">
    <property type="entry name" value="SBP_5_dom"/>
</dbReference>
<evidence type="ECO:0000313" key="3">
    <source>
        <dbReference type="EMBL" id="NKY36052.1"/>
    </source>
</evidence>
<dbReference type="Pfam" id="PF00496">
    <property type="entry name" value="SBP_bac_5"/>
    <property type="match status" value="1"/>
</dbReference>
<dbReference type="AlphaFoldDB" id="A0A846XJ75"/>
<dbReference type="PANTHER" id="PTHR30290">
    <property type="entry name" value="PERIPLASMIC BINDING COMPONENT OF ABC TRANSPORTER"/>
    <property type="match status" value="1"/>
</dbReference>
<dbReference type="PIRSF" id="PIRSF002741">
    <property type="entry name" value="MppA"/>
    <property type="match status" value="1"/>
</dbReference>